<dbReference type="InterPro" id="IPR009937">
    <property type="entry name" value="Phage_holin_3_6"/>
</dbReference>
<proteinExistence type="predicted"/>
<feature type="transmembrane region" description="Helical" evidence="1">
    <location>
        <begin position="81"/>
        <end position="101"/>
    </location>
</feature>
<keyword evidence="1" id="KW-1133">Transmembrane helix</keyword>
<feature type="transmembrane region" description="Helical" evidence="1">
    <location>
        <begin position="48"/>
        <end position="69"/>
    </location>
</feature>
<evidence type="ECO:0008006" key="4">
    <source>
        <dbReference type="Google" id="ProtNLM"/>
    </source>
</evidence>
<dbReference type="RefSeq" id="WP_136577467.1">
    <property type="nucleotide sequence ID" value="NZ_STFF01000003.1"/>
</dbReference>
<keyword evidence="3" id="KW-1185">Reference proteome</keyword>
<evidence type="ECO:0000313" key="2">
    <source>
        <dbReference type="EMBL" id="THU39335.1"/>
    </source>
</evidence>
<evidence type="ECO:0000313" key="3">
    <source>
        <dbReference type="Proteomes" id="UP000306918"/>
    </source>
</evidence>
<keyword evidence="1" id="KW-0472">Membrane</keyword>
<comment type="caution">
    <text evidence="2">The sequence shown here is derived from an EMBL/GenBank/DDBJ whole genome shotgun (WGS) entry which is preliminary data.</text>
</comment>
<reference evidence="2 3" key="1">
    <citation type="submission" date="2019-04" db="EMBL/GenBank/DDBJ databases">
        <title>Niastella caeni sp. nov., isolated from activated sludge.</title>
        <authorList>
            <person name="Sheng M."/>
        </authorList>
    </citation>
    <scope>NUCLEOTIDE SEQUENCE [LARGE SCALE GENOMIC DNA]</scope>
    <source>
        <strain evidence="2 3">HX-2-15</strain>
    </source>
</reference>
<keyword evidence="1" id="KW-0812">Transmembrane</keyword>
<sequence>MEETKSKIAAIKEDTKDLLDNVTDYLDTYYRLITVTVAQKGINIASGAINAVILTILGLFSFGLISLGLGWWLGNLVNDRAVGFFLVAGLYIVIIVAIVIMRKKVILPFLRNVLTKKVYEQAD</sequence>
<dbReference type="EMBL" id="STFF01000003">
    <property type="protein sequence ID" value="THU39335.1"/>
    <property type="molecule type" value="Genomic_DNA"/>
</dbReference>
<dbReference type="Pfam" id="PF07332">
    <property type="entry name" value="Phage_holin_3_6"/>
    <property type="match status" value="1"/>
</dbReference>
<evidence type="ECO:0000256" key="1">
    <source>
        <dbReference type="SAM" id="Phobius"/>
    </source>
</evidence>
<gene>
    <name evidence="2" type="ORF">FAM09_12555</name>
</gene>
<dbReference type="Proteomes" id="UP000306918">
    <property type="component" value="Unassembled WGS sequence"/>
</dbReference>
<protein>
    <recommendedName>
        <fullName evidence="4">Phage holin family protein</fullName>
    </recommendedName>
</protein>
<accession>A0A4S8HVA1</accession>
<dbReference type="OrthoDB" id="679927at2"/>
<name>A0A4S8HVA1_9BACT</name>
<organism evidence="2 3">
    <name type="scientific">Niastella caeni</name>
    <dbReference type="NCBI Taxonomy" id="2569763"/>
    <lineage>
        <taxon>Bacteria</taxon>
        <taxon>Pseudomonadati</taxon>
        <taxon>Bacteroidota</taxon>
        <taxon>Chitinophagia</taxon>
        <taxon>Chitinophagales</taxon>
        <taxon>Chitinophagaceae</taxon>
        <taxon>Niastella</taxon>
    </lineage>
</organism>
<dbReference type="AlphaFoldDB" id="A0A4S8HVA1"/>